<evidence type="ECO:0000256" key="1">
    <source>
        <dbReference type="ARBA" id="ARBA00004606"/>
    </source>
</evidence>
<keyword evidence="9" id="KW-0812">Transmembrane</keyword>
<dbReference type="OrthoDB" id="9990035at2759"/>
<evidence type="ECO:0000256" key="5">
    <source>
        <dbReference type="ARBA" id="ARBA00022968"/>
    </source>
</evidence>
<name>A0A401PVN4_SCYTO</name>
<reference evidence="11 12" key="1">
    <citation type="journal article" date="2018" name="Nat. Ecol. Evol.">
        <title>Shark genomes provide insights into elasmobranch evolution and the origin of vertebrates.</title>
        <authorList>
            <person name="Hara Y"/>
            <person name="Yamaguchi K"/>
            <person name="Onimaru K"/>
            <person name="Kadota M"/>
            <person name="Koyanagi M"/>
            <person name="Keeley SD"/>
            <person name="Tatsumi K"/>
            <person name="Tanaka K"/>
            <person name="Motone F"/>
            <person name="Kageyama Y"/>
            <person name="Nozu R"/>
            <person name="Adachi N"/>
            <person name="Nishimura O"/>
            <person name="Nakagawa R"/>
            <person name="Tanegashima C"/>
            <person name="Kiyatake I"/>
            <person name="Matsumoto R"/>
            <person name="Murakumo K"/>
            <person name="Nishida K"/>
            <person name="Terakita A"/>
            <person name="Kuratani S"/>
            <person name="Sato K"/>
            <person name="Hyodo S Kuraku.S."/>
        </authorList>
    </citation>
    <scope>NUCLEOTIDE SEQUENCE [LARGE SCALE GENOMIC DNA]</scope>
</reference>
<keyword evidence="6" id="KW-0325">Glycoprotein</keyword>
<feature type="region of interest" description="Disordered" evidence="8">
    <location>
        <begin position="204"/>
        <end position="236"/>
    </location>
</feature>
<keyword evidence="5" id="KW-0735">Signal-anchor</keyword>
<accession>A0A401PVN4</accession>
<dbReference type="InterPro" id="IPR050373">
    <property type="entry name" value="Fibrinogen_C-term_domain"/>
</dbReference>
<dbReference type="GO" id="GO:0016020">
    <property type="term" value="C:membrane"/>
    <property type="evidence" value="ECO:0007669"/>
    <property type="project" value="UniProtKB-SubCell"/>
</dbReference>
<protein>
    <recommendedName>
        <fullName evidence="10">Fibrinogen C-terminal domain-containing protein</fullName>
    </recommendedName>
</protein>
<dbReference type="PROSITE" id="PS51406">
    <property type="entry name" value="FIBRINOGEN_C_2"/>
    <property type="match status" value="1"/>
</dbReference>
<keyword evidence="2" id="KW-0147">Chitin-binding</keyword>
<keyword evidence="12" id="KW-1185">Reference proteome</keyword>
<keyword evidence="3" id="KW-0479">Metal-binding</keyword>
<evidence type="ECO:0000256" key="6">
    <source>
        <dbReference type="ARBA" id="ARBA00023180"/>
    </source>
</evidence>
<keyword evidence="9" id="KW-0472">Membrane</keyword>
<dbReference type="PANTHER" id="PTHR19143">
    <property type="entry name" value="FIBRINOGEN/TENASCIN/ANGIOPOEITIN"/>
    <property type="match status" value="1"/>
</dbReference>
<dbReference type="OMA" id="PGCADER"/>
<evidence type="ECO:0000256" key="8">
    <source>
        <dbReference type="SAM" id="MobiDB-lite"/>
    </source>
</evidence>
<dbReference type="Gene3D" id="3.90.215.10">
    <property type="entry name" value="Gamma Fibrinogen, chain A, domain 1"/>
    <property type="match status" value="1"/>
</dbReference>
<dbReference type="Proteomes" id="UP000288216">
    <property type="component" value="Unassembled WGS sequence"/>
</dbReference>
<dbReference type="Pfam" id="PF00147">
    <property type="entry name" value="Fibrinogen_C"/>
    <property type="match status" value="1"/>
</dbReference>
<sequence>MVNDRWKSMDGDQPSSPKEKVQKLSCGYMVCLVLLFLAVLLAMAVTGALLFLNQYHHAPDTPPLISTNQDKTQALVTIDRADSSKINIFIDPNCPDYQSNLARLEGLQSSLLAAVFSRGDEVKASEGQDRALLVTVADQVSRLTARTAQLRQDCETLKRGQGGLSQELSLLQSEQGRLIELLSESQVNLVKVVSSVSDALDSLQREHQGGTARSHGKADLMKGPARARPRSCPNDPRPRDCYDIYMSGQREDGIYSIFPTHYPAGFQVSCDMTMAGGGWTVFQRRKDGSVNFFQGWDAYKNGFGKITGEHWLGLKRIHTLTIQSHYELRIEMEDFENSTAYAQYGTFGIGLYSVDPETDGYPLTVAEYSGTAGLNTLSDSRTQTR</sequence>
<dbReference type="EMBL" id="BFAA01008934">
    <property type="protein sequence ID" value="GCB77168.1"/>
    <property type="molecule type" value="Genomic_DNA"/>
</dbReference>
<organism evidence="11 12">
    <name type="scientific">Scyliorhinus torazame</name>
    <name type="common">Cloudy catshark</name>
    <name type="synonym">Catulus torazame</name>
    <dbReference type="NCBI Taxonomy" id="75743"/>
    <lineage>
        <taxon>Eukaryota</taxon>
        <taxon>Metazoa</taxon>
        <taxon>Chordata</taxon>
        <taxon>Craniata</taxon>
        <taxon>Vertebrata</taxon>
        <taxon>Chondrichthyes</taxon>
        <taxon>Elasmobranchii</taxon>
        <taxon>Galeomorphii</taxon>
        <taxon>Galeoidea</taxon>
        <taxon>Carcharhiniformes</taxon>
        <taxon>Scyliorhinidae</taxon>
        <taxon>Scyliorhinus</taxon>
    </lineage>
</organism>
<dbReference type="CDD" id="cd00087">
    <property type="entry name" value="FReD"/>
    <property type="match status" value="1"/>
</dbReference>
<dbReference type="SMART" id="SM00186">
    <property type="entry name" value="FBG"/>
    <property type="match status" value="1"/>
</dbReference>
<dbReference type="InterPro" id="IPR014716">
    <property type="entry name" value="Fibrinogen_a/b/g_C_1"/>
</dbReference>
<gene>
    <name evidence="11" type="ORF">scyTo_0015619</name>
</gene>
<dbReference type="AlphaFoldDB" id="A0A401PVN4"/>
<keyword evidence="9" id="KW-1133">Transmembrane helix</keyword>
<evidence type="ECO:0000259" key="10">
    <source>
        <dbReference type="PROSITE" id="PS51406"/>
    </source>
</evidence>
<comment type="caution">
    <text evidence="11">The sequence shown here is derived from an EMBL/GenBank/DDBJ whole genome shotgun (WGS) entry which is preliminary data.</text>
</comment>
<dbReference type="PANTHER" id="PTHR19143:SF45">
    <property type="entry name" value="FIBRINOGEN C DOMAIN-CONTAINING PROTEIN 1"/>
    <property type="match status" value="1"/>
</dbReference>
<dbReference type="STRING" id="75743.A0A401PVN4"/>
<dbReference type="GO" id="GO:0005615">
    <property type="term" value="C:extracellular space"/>
    <property type="evidence" value="ECO:0007669"/>
    <property type="project" value="TreeGrafter"/>
</dbReference>
<evidence type="ECO:0000256" key="7">
    <source>
        <dbReference type="ARBA" id="ARBA00038769"/>
    </source>
</evidence>
<dbReference type="NCBIfam" id="NF040941">
    <property type="entry name" value="GGGWT_bact"/>
    <property type="match status" value="1"/>
</dbReference>
<evidence type="ECO:0000256" key="2">
    <source>
        <dbReference type="ARBA" id="ARBA00022669"/>
    </source>
</evidence>
<evidence type="ECO:0000256" key="4">
    <source>
        <dbReference type="ARBA" id="ARBA00022837"/>
    </source>
</evidence>
<comment type="subunit">
    <text evidence="7">Homotetramer; disulfide-linked.</text>
</comment>
<dbReference type="InterPro" id="IPR036056">
    <property type="entry name" value="Fibrinogen-like_C"/>
</dbReference>
<dbReference type="InterPro" id="IPR002181">
    <property type="entry name" value="Fibrinogen_a/b/g_C_dom"/>
</dbReference>
<proteinExistence type="predicted"/>
<comment type="subcellular location">
    <subcellularLocation>
        <location evidence="1">Membrane</location>
        <topology evidence="1">Single-pass type II membrane protein</topology>
    </subcellularLocation>
</comment>
<dbReference type="GO" id="GO:0046872">
    <property type="term" value="F:metal ion binding"/>
    <property type="evidence" value="ECO:0007669"/>
    <property type="project" value="UniProtKB-KW"/>
</dbReference>
<dbReference type="GO" id="GO:0008061">
    <property type="term" value="F:chitin binding"/>
    <property type="evidence" value="ECO:0007669"/>
    <property type="project" value="UniProtKB-KW"/>
</dbReference>
<evidence type="ECO:0000313" key="12">
    <source>
        <dbReference type="Proteomes" id="UP000288216"/>
    </source>
</evidence>
<evidence type="ECO:0000313" key="11">
    <source>
        <dbReference type="EMBL" id="GCB77168.1"/>
    </source>
</evidence>
<feature type="transmembrane region" description="Helical" evidence="9">
    <location>
        <begin position="26"/>
        <end position="52"/>
    </location>
</feature>
<keyword evidence="4" id="KW-0106">Calcium</keyword>
<evidence type="ECO:0000256" key="3">
    <source>
        <dbReference type="ARBA" id="ARBA00022723"/>
    </source>
</evidence>
<dbReference type="SUPFAM" id="SSF56496">
    <property type="entry name" value="Fibrinogen C-terminal domain-like"/>
    <property type="match status" value="1"/>
</dbReference>
<evidence type="ECO:0000256" key="9">
    <source>
        <dbReference type="SAM" id="Phobius"/>
    </source>
</evidence>
<feature type="domain" description="Fibrinogen C-terminal" evidence="10">
    <location>
        <begin position="232"/>
        <end position="385"/>
    </location>
</feature>